<evidence type="ECO:0000313" key="3">
    <source>
        <dbReference type="Proteomes" id="UP000006727"/>
    </source>
</evidence>
<dbReference type="Proteomes" id="UP000006727">
    <property type="component" value="Chromosome 10"/>
</dbReference>
<dbReference type="AlphaFoldDB" id="A0A2K1JY76"/>
<dbReference type="PaxDb" id="3218-PP1S58_122V6.1"/>
<keyword evidence="3" id="KW-1185">Reference proteome</keyword>
<dbReference type="InParanoid" id="A0A2K1JY76"/>
<reference evidence="1 3" key="2">
    <citation type="journal article" date="2018" name="Plant J.">
        <title>The Physcomitrella patens chromosome-scale assembly reveals moss genome structure and evolution.</title>
        <authorList>
            <person name="Lang D."/>
            <person name="Ullrich K.K."/>
            <person name="Murat F."/>
            <person name="Fuchs J."/>
            <person name="Jenkins J."/>
            <person name="Haas F.B."/>
            <person name="Piednoel M."/>
            <person name="Gundlach H."/>
            <person name="Van Bel M."/>
            <person name="Meyberg R."/>
            <person name="Vives C."/>
            <person name="Morata J."/>
            <person name="Symeonidi A."/>
            <person name="Hiss M."/>
            <person name="Muchero W."/>
            <person name="Kamisugi Y."/>
            <person name="Saleh O."/>
            <person name="Blanc G."/>
            <person name="Decker E.L."/>
            <person name="van Gessel N."/>
            <person name="Grimwood J."/>
            <person name="Hayes R.D."/>
            <person name="Graham S.W."/>
            <person name="Gunter L.E."/>
            <person name="McDaniel S.F."/>
            <person name="Hoernstein S.N.W."/>
            <person name="Larsson A."/>
            <person name="Li F.W."/>
            <person name="Perroud P.F."/>
            <person name="Phillips J."/>
            <person name="Ranjan P."/>
            <person name="Rokshar D.S."/>
            <person name="Rothfels C.J."/>
            <person name="Schneider L."/>
            <person name="Shu S."/>
            <person name="Stevenson D.W."/>
            <person name="Thummler F."/>
            <person name="Tillich M."/>
            <person name="Villarreal Aguilar J.C."/>
            <person name="Widiez T."/>
            <person name="Wong G.K."/>
            <person name="Wymore A."/>
            <person name="Zhang Y."/>
            <person name="Zimmer A.D."/>
            <person name="Quatrano R.S."/>
            <person name="Mayer K.F.X."/>
            <person name="Goodstein D."/>
            <person name="Casacuberta J.M."/>
            <person name="Vandepoele K."/>
            <person name="Reski R."/>
            <person name="Cuming A.C."/>
            <person name="Tuskan G.A."/>
            <person name="Maumus F."/>
            <person name="Salse J."/>
            <person name="Schmutz J."/>
            <person name="Rensing S.A."/>
        </authorList>
    </citation>
    <scope>NUCLEOTIDE SEQUENCE [LARGE SCALE GENOMIC DNA]</scope>
    <source>
        <strain evidence="2 3">cv. Gransden 2004</strain>
    </source>
</reference>
<dbReference type="EnsemblPlants" id="Pp3c10_8290V3.1">
    <property type="protein sequence ID" value="Pp3c10_8290V3.1"/>
    <property type="gene ID" value="Pp3c10_8290"/>
</dbReference>
<dbReference type="Gramene" id="Pp3c10_8290V3.1">
    <property type="protein sequence ID" value="Pp3c10_8290V3.1"/>
    <property type="gene ID" value="Pp3c10_8290"/>
</dbReference>
<reference evidence="2" key="3">
    <citation type="submission" date="2020-12" db="UniProtKB">
        <authorList>
            <consortium name="EnsemblPlants"/>
        </authorList>
    </citation>
    <scope>IDENTIFICATION</scope>
</reference>
<evidence type="ECO:0000313" key="2">
    <source>
        <dbReference type="EnsemblPlants" id="Pp3c10_8290V3.1"/>
    </source>
</evidence>
<reference evidence="1 3" key="1">
    <citation type="journal article" date="2008" name="Science">
        <title>The Physcomitrella genome reveals evolutionary insights into the conquest of land by plants.</title>
        <authorList>
            <person name="Rensing S."/>
            <person name="Lang D."/>
            <person name="Zimmer A."/>
            <person name="Terry A."/>
            <person name="Salamov A."/>
            <person name="Shapiro H."/>
            <person name="Nishiyama T."/>
            <person name="Perroud P.-F."/>
            <person name="Lindquist E."/>
            <person name="Kamisugi Y."/>
            <person name="Tanahashi T."/>
            <person name="Sakakibara K."/>
            <person name="Fujita T."/>
            <person name="Oishi K."/>
            <person name="Shin-I T."/>
            <person name="Kuroki Y."/>
            <person name="Toyoda A."/>
            <person name="Suzuki Y."/>
            <person name="Hashimoto A."/>
            <person name="Yamaguchi K."/>
            <person name="Sugano A."/>
            <person name="Kohara Y."/>
            <person name="Fujiyama A."/>
            <person name="Anterola A."/>
            <person name="Aoki S."/>
            <person name="Ashton N."/>
            <person name="Barbazuk W.B."/>
            <person name="Barker E."/>
            <person name="Bennetzen J."/>
            <person name="Bezanilla M."/>
            <person name="Blankenship R."/>
            <person name="Cho S.H."/>
            <person name="Dutcher S."/>
            <person name="Estelle M."/>
            <person name="Fawcett J.A."/>
            <person name="Gundlach H."/>
            <person name="Hanada K."/>
            <person name="Heyl A."/>
            <person name="Hicks K.A."/>
            <person name="Hugh J."/>
            <person name="Lohr M."/>
            <person name="Mayer K."/>
            <person name="Melkozernov A."/>
            <person name="Murata T."/>
            <person name="Nelson D."/>
            <person name="Pils B."/>
            <person name="Prigge M."/>
            <person name="Reiss B."/>
            <person name="Renner T."/>
            <person name="Rombauts S."/>
            <person name="Rushton P."/>
            <person name="Sanderfoot A."/>
            <person name="Schween G."/>
            <person name="Shiu S.-H."/>
            <person name="Stueber K."/>
            <person name="Theodoulou F.L."/>
            <person name="Tu H."/>
            <person name="Van de Peer Y."/>
            <person name="Verrier P.J."/>
            <person name="Waters E."/>
            <person name="Wood A."/>
            <person name="Yang L."/>
            <person name="Cove D."/>
            <person name="Cuming A."/>
            <person name="Hasebe M."/>
            <person name="Lucas S."/>
            <person name="Mishler D.B."/>
            <person name="Reski R."/>
            <person name="Grigoriev I."/>
            <person name="Quatrano R.S."/>
            <person name="Boore J.L."/>
        </authorList>
    </citation>
    <scope>NUCLEOTIDE SEQUENCE [LARGE SCALE GENOMIC DNA]</scope>
    <source>
        <strain evidence="2 3">cv. Gransden 2004</strain>
    </source>
</reference>
<name>A0A2K1JY76_PHYPA</name>
<organism evidence="1">
    <name type="scientific">Physcomitrium patens</name>
    <name type="common">Spreading-leaved earth moss</name>
    <name type="synonym">Physcomitrella patens</name>
    <dbReference type="NCBI Taxonomy" id="3218"/>
    <lineage>
        <taxon>Eukaryota</taxon>
        <taxon>Viridiplantae</taxon>
        <taxon>Streptophyta</taxon>
        <taxon>Embryophyta</taxon>
        <taxon>Bryophyta</taxon>
        <taxon>Bryophytina</taxon>
        <taxon>Bryopsida</taxon>
        <taxon>Funariidae</taxon>
        <taxon>Funariales</taxon>
        <taxon>Funariaceae</taxon>
        <taxon>Physcomitrium</taxon>
    </lineage>
</organism>
<sequence length="92" mass="10248">MKVEEMVGCRPRFLGLRDADEMSVEDSVRSYIASLIPSARARASASVEDATTVDCLFDAQETGLPADSKTYPVMDFRSTWQLPSPSVYIPKW</sequence>
<dbReference type="EMBL" id="ABEU02000010">
    <property type="protein sequence ID" value="PNR46481.1"/>
    <property type="molecule type" value="Genomic_DNA"/>
</dbReference>
<proteinExistence type="predicted"/>
<accession>A0A2K1JY76</accession>
<evidence type="ECO:0000313" key="1">
    <source>
        <dbReference type="EMBL" id="PNR46481.1"/>
    </source>
</evidence>
<gene>
    <name evidence="1" type="ORF">PHYPA_013600</name>
</gene>
<protein>
    <submittedName>
        <fullName evidence="1 2">Uncharacterized protein</fullName>
    </submittedName>
</protein>